<evidence type="ECO:0000259" key="2">
    <source>
        <dbReference type="Pfam" id="PF07593"/>
    </source>
</evidence>
<dbReference type="InterPro" id="IPR028994">
    <property type="entry name" value="Integrin_alpha_N"/>
</dbReference>
<comment type="caution">
    <text evidence="3">The sequence shown here is derived from an EMBL/GenBank/DDBJ whole genome shotgun (WGS) entry which is preliminary data.</text>
</comment>
<name>A0A4V6QDD1_9FLAO</name>
<dbReference type="SUPFAM" id="SSF69318">
    <property type="entry name" value="Integrin alpha N-terminal domain"/>
    <property type="match status" value="3"/>
</dbReference>
<dbReference type="PANTHER" id="PTHR16026">
    <property type="entry name" value="CARTILAGE ACIDIC PROTEIN 1"/>
    <property type="match status" value="1"/>
</dbReference>
<keyword evidence="4" id="KW-1185">Reference proteome</keyword>
<reference evidence="3 4" key="1">
    <citation type="submission" date="2019-03" db="EMBL/GenBank/DDBJ databases">
        <title>Genomic Encyclopedia of Type Strains, Phase III (KMG-III): the genomes of soil and plant-associated and newly described type strains.</title>
        <authorList>
            <person name="Whitman W."/>
        </authorList>
    </citation>
    <scope>NUCLEOTIDE SEQUENCE [LARGE SCALE GENOMIC DNA]</scope>
    <source>
        <strain evidence="3 4">CECT 8301</strain>
    </source>
</reference>
<dbReference type="Pfam" id="PF13517">
    <property type="entry name" value="FG-GAP_3"/>
    <property type="match status" value="4"/>
</dbReference>
<dbReference type="PROSITE" id="PS51257">
    <property type="entry name" value="PROKAR_LIPOPROTEIN"/>
    <property type="match status" value="1"/>
</dbReference>
<accession>A0A4V6QDD1</accession>
<feature type="domain" description="ASPIC/UnbV" evidence="2">
    <location>
        <begin position="524"/>
        <end position="590"/>
    </location>
</feature>
<dbReference type="EMBL" id="SORL01000007">
    <property type="protein sequence ID" value="TDY64371.1"/>
    <property type="molecule type" value="Genomic_DNA"/>
</dbReference>
<organism evidence="3 4">
    <name type="scientific">Algibacter lectus</name>
    <dbReference type="NCBI Taxonomy" id="221126"/>
    <lineage>
        <taxon>Bacteria</taxon>
        <taxon>Pseudomonadati</taxon>
        <taxon>Bacteroidota</taxon>
        <taxon>Flavobacteriia</taxon>
        <taxon>Flavobacteriales</taxon>
        <taxon>Flavobacteriaceae</taxon>
        <taxon>Algibacter</taxon>
    </lineage>
</organism>
<dbReference type="PANTHER" id="PTHR16026:SF0">
    <property type="entry name" value="CARTILAGE ACIDIC PROTEIN 1"/>
    <property type="match status" value="1"/>
</dbReference>
<evidence type="ECO:0000313" key="4">
    <source>
        <dbReference type="Proteomes" id="UP000294824"/>
    </source>
</evidence>
<dbReference type="InterPro" id="IPR013517">
    <property type="entry name" value="FG-GAP"/>
</dbReference>
<dbReference type="InterPro" id="IPR027039">
    <property type="entry name" value="Crtac1"/>
</dbReference>
<keyword evidence="1" id="KW-0732">Signal</keyword>
<dbReference type="RefSeq" id="WP_133966700.1">
    <property type="nucleotide sequence ID" value="NZ_SORL01000007.1"/>
</dbReference>
<evidence type="ECO:0000313" key="3">
    <source>
        <dbReference type="EMBL" id="TDY64371.1"/>
    </source>
</evidence>
<dbReference type="AlphaFoldDB" id="A0A4V6QDD1"/>
<dbReference type="InterPro" id="IPR011519">
    <property type="entry name" value="UnbV_ASPIC"/>
</dbReference>
<dbReference type="Proteomes" id="UP000294824">
    <property type="component" value="Unassembled WGS sequence"/>
</dbReference>
<dbReference type="Pfam" id="PF07593">
    <property type="entry name" value="UnbV_ASPIC"/>
    <property type="match status" value="1"/>
</dbReference>
<evidence type="ECO:0000256" key="1">
    <source>
        <dbReference type="ARBA" id="ARBA00022729"/>
    </source>
</evidence>
<protein>
    <submittedName>
        <fullName evidence="3">VCBS repeat protein</fullName>
    </submittedName>
</protein>
<dbReference type="Gene3D" id="2.130.10.130">
    <property type="entry name" value="Integrin alpha, N-terminal"/>
    <property type="match status" value="4"/>
</dbReference>
<proteinExistence type="predicted"/>
<sequence>MEIRYLKAYVVSVICFVILISCSKEKAQVKSIDGKIFSSVEVSKSGIDFKNTLSETDKLNYFTYAYMYMGAGVSAGDINNDGLIDLFFTGNQAENKLYLNKGGLNFEDITTKAGVSGDQRWYTGTTMVDINNDGFLDIYCSVSGKFEPRNNQLFINNQDDTFTESATAYGLDDASHSIQATFFDYDKDGDLDVYVANYPPTKFGSPTFVYQQNMRNVKAIESDHLYRNDGNTFTDVSEEAGIINFGLTLSATVGDLNNDSWPDIYVSNDFDSPDLMFLNQKDGTFSEVIKQATSHTAFYGMGADISDFNNDGNLDIFQADMDAEDNKRQKANMSSMNPQLFTNIENAGFQTQYMQNCMQVNSGVYQNGIPHFSNISRLAGVSSTDWSWGPLFADFDNDGFKDLYISNGSRREIHNNDFFNNLEELKVANDSVLYLVEQIPSEKLDNYMYQNKGDFNFKRVNKDWGIECEGFSNGIIYADLDNDGDLEIVTNNIDDYASVFENKSSEINNYLMVSFKGEKANAFGLGARVYITTANKTQMQELTLTRGFESSVAPILHFGLGKQRDIEALKVVWPDGKIQQLKNLKANQELVLSYADAIVEVKNNIETDSYQKIFSKASESPFPKHKHVENNFDDFEHQVLMPHKMSAFGPALAVGDLNEDGLDDYFIGGSHENSGAMYFQNKEGVFEQQSIKALLEDKSYEDISALIFDADKDNDNDLYIVSGGYEFATQPKLLQDRLYINDGVGNFIRAKPEVLPEFLVSGSKVYNADFDKDGKDDLLVLGRQIPGKYPMPVSSYVLKNVGEKGSPKFNLFEESYSKVFENIGMATSAVITDFNSDSWPDVILVGEWMPIKIYKNIKTGFEDVSETMGLSKDTTGWWWSIEAGDFDNDGDMDYILGNNGLNYKYKATENETFDIFVNDFDNNHKTDIVLSYFNKGKQYPVRGRSCSSQQIPRIKSKFKNYETFSQATLVDVYTEKALESSLHYSVKSFASVYLENKNDHFVTHQLPIDAQVSSINKIIVKDFDKDTHLDALLVGNLYVSEVETPRNDASHGLLLKGNGQGEFKAMSANQSGFFVTGDSKDMQSIAVKNETYILIAKNNDSLDVVKVR</sequence>
<gene>
    <name evidence="3" type="ORF">DFQ06_1280</name>
</gene>